<proteinExistence type="predicted"/>
<comment type="caution">
    <text evidence="1">The sequence shown here is derived from an EMBL/GenBank/DDBJ whole genome shotgun (WGS) entry which is preliminary data.</text>
</comment>
<reference evidence="1 2" key="1">
    <citation type="submission" date="2015-08" db="EMBL/GenBank/DDBJ databases">
        <title>Genome sequencing of Penicillium nordicum.</title>
        <authorList>
            <person name="Nguyen H.D."/>
            <person name="Seifert K.A."/>
        </authorList>
    </citation>
    <scope>NUCLEOTIDE SEQUENCE [LARGE SCALE GENOMIC DNA]</scope>
    <source>
        <strain evidence="1 2">DAOMC 185683</strain>
    </source>
</reference>
<keyword evidence="2" id="KW-1185">Reference proteome</keyword>
<sequence length="85" mass="9372">MLYVTGIVDLMGAEDIADCIIRWILLEFRVHLEGSNFQILSKQICVAVLVELGQYVGNKEVCCVGGAGLFLSAGIPVDWSYWSFS</sequence>
<evidence type="ECO:0000313" key="2">
    <source>
        <dbReference type="Proteomes" id="UP000037696"/>
    </source>
</evidence>
<dbReference type="AlphaFoldDB" id="A0A0M9WDI4"/>
<evidence type="ECO:0000313" key="1">
    <source>
        <dbReference type="EMBL" id="KOS40443.1"/>
    </source>
</evidence>
<accession>A0A0M9WDI4</accession>
<dbReference type="EMBL" id="LHQQ01000163">
    <property type="protein sequence ID" value="KOS40443.1"/>
    <property type="molecule type" value="Genomic_DNA"/>
</dbReference>
<gene>
    <name evidence="1" type="ORF">ACN38_g8694</name>
</gene>
<dbReference type="Proteomes" id="UP000037696">
    <property type="component" value="Unassembled WGS sequence"/>
</dbReference>
<protein>
    <submittedName>
        <fullName evidence="1">Uncharacterized protein</fullName>
    </submittedName>
</protein>
<name>A0A0M9WDI4_9EURO</name>
<organism evidence="1 2">
    <name type="scientific">Penicillium nordicum</name>
    <dbReference type="NCBI Taxonomy" id="229535"/>
    <lineage>
        <taxon>Eukaryota</taxon>
        <taxon>Fungi</taxon>
        <taxon>Dikarya</taxon>
        <taxon>Ascomycota</taxon>
        <taxon>Pezizomycotina</taxon>
        <taxon>Eurotiomycetes</taxon>
        <taxon>Eurotiomycetidae</taxon>
        <taxon>Eurotiales</taxon>
        <taxon>Aspergillaceae</taxon>
        <taxon>Penicillium</taxon>
    </lineage>
</organism>